<keyword evidence="2 4" id="KW-0597">Phosphoprotein</keyword>
<comment type="function">
    <text evidence="3">May play the central regulatory role in sporulation. It may be an element of the effector pathway responsible for the activation of sporulation genes in response to nutritional stress. Spo0A may act in concert with spo0H (a sigma factor) to control the expression of some genes that are critical to the sporulation process.</text>
</comment>
<proteinExistence type="predicted"/>
<dbReference type="SMART" id="SM00448">
    <property type="entry name" value="REC"/>
    <property type="match status" value="1"/>
</dbReference>
<dbReference type="InterPro" id="IPR011006">
    <property type="entry name" value="CheY-like_superfamily"/>
</dbReference>
<protein>
    <recommendedName>
        <fullName evidence="1">Stage 0 sporulation protein A homolog</fullName>
    </recommendedName>
</protein>
<accession>A0A419T9A0</accession>
<keyword evidence="7" id="KW-1185">Reference proteome</keyword>
<evidence type="ECO:0000256" key="2">
    <source>
        <dbReference type="ARBA" id="ARBA00022553"/>
    </source>
</evidence>
<reference evidence="6 7" key="1">
    <citation type="submission" date="2016-08" db="EMBL/GenBank/DDBJ databases">
        <title>A new outlook on sporulation: Clostridium algidixylanolyticum.</title>
        <authorList>
            <person name="Poppleton D.I."/>
            <person name="Gribaldo S."/>
        </authorList>
    </citation>
    <scope>NUCLEOTIDE SEQUENCE [LARGE SCALE GENOMIC DNA]</scope>
    <source>
        <strain evidence="6 7">SPL73</strain>
    </source>
</reference>
<organism evidence="6 7">
    <name type="scientific">Lacrimispora algidixylanolytica</name>
    <dbReference type="NCBI Taxonomy" id="94868"/>
    <lineage>
        <taxon>Bacteria</taxon>
        <taxon>Bacillati</taxon>
        <taxon>Bacillota</taxon>
        <taxon>Clostridia</taxon>
        <taxon>Lachnospirales</taxon>
        <taxon>Lachnospiraceae</taxon>
        <taxon>Lacrimispora</taxon>
    </lineage>
</organism>
<evidence type="ECO:0000313" key="7">
    <source>
        <dbReference type="Proteomes" id="UP000284277"/>
    </source>
</evidence>
<name>A0A419T9A0_9FIRM</name>
<dbReference type="OrthoDB" id="3190595at2"/>
<dbReference type="AlphaFoldDB" id="A0A419T9A0"/>
<evidence type="ECO:0000313" key="6">
    <source>
        <dbReference type="EMBL" id="RKD34050.1"/>
    </source>
</evidence>
<dbReference type="Gene3D" id="3.40.50.2300">
    <property type="match status" value="1"/>
</dbReference>
<evidence type="ECO:0000256" key="4">
    <source>
        <dbReference type="PROSITE-ProRule" id="PRU00169"/>
    </source>
</evidence>
<comment type="caution">
    <text evidence="6">The sequence shown here is derived from an EMBL/GenBank/DDBJ whole genome shotgun (WGS) entry which is preliminary data.</text>
</comment>
<dbReference type="PROSITE" id="PS50110">
    <property type="entry name" value="RESPONSE_REGULATORY"/>
    <property type="match status" value="1"/>
</dbReference>
<gene>
    <name evidence="6" type="ORF">BET01_12910</name>
</gene>
<dbReference type="SUPFAM" id="SSF52172">
    <property type="entry name" value="CheY-like"/>
    <property type="match status" value="1"/>
</dbReference>
<evidence type="ECO:0000256" key="1">
    <source>
        <dbReference type="ARBA" id="ARBA00018672"/>
    </source>
</evidence>
<dbReference type="EMBL" id="MCIA01000003">
    <property type="protein sequence ID" value="RKD34050.1"/>
    <property type="molecule type" value="Genomic_DNA"/>
</dbReference>
<feature type="modified residue" description="4-aspartylphosphate" evidence="4">
    <location>
        <position position="55"/>
    </location>
</feature>
<dbReference type="InterPro" id="IPR001789">
    <property type="entry name" value="Sig_transdc_resp-reg_receiver"/>
</dbReference>
<sequence>MSIKVVAIDNSEELLDKITKILKEMKEVELLGSFSDAVTAMQYIKEHPVHLVFSDVVMPEISGITLAAKLYELANPPEVVLLSGIPGFSLEAWKIRAYGFIIKPYKKTQIKKIVDQYIGEYGTGE</sequence>
<evidence type="ECO:0000259" key="5">
    <source>
        <dbReference type="PROSITE" id="PS50110"/>
    </source>
</evidence>
<dbReference type="Pfam" id="PF00072">
    <property type="entry name" value="Response_reg"/>
    <property type="match status" value="1"/>
</dbReference>
<feature type="domain" description="Response regulatory" evidence="5">
    <location>
        <begin position="4"/>
        <end position="118"/>
    </location>
</feature>
<dbReference type="PANTHER" id="PTHR44591">
    <property type="entry name" value="STRESS RESPONSE REGULATOR PROTEIN 1"/>
    <property type="match status" value="1"/>
</dbReference>
<dbReference type="InterPro" id="IPR050595">
    <property type="entry name" value="Bact_response_regulator"/>
</dbReference>
<dbReference type="PANTHER" id="PTHR44591:SF3">
    <property type="entry name" value="RESPONSE REGULATORY DOMAIN-CONTAINING PROTEIN"/>
    <property type="match status" value="1"/>
</dbReference>
<dbReference type="GO" id="GO:0000160">
    <property type="term" value="P:phosphorelay signal transduction system"/>
    <property type="evidence" value="ECO:0007669"/>
    <property type="project" value="InterPro"/>
</dbReference>
<dbReference type="RefSeq" id="WP_120195480.1">
    <property type="nucleotide sequence ID" value="NZ_MCIA01000003.1"/>
</dbReference>
<evidence type="ECO:0000256" key="3">
    <source>
        <dbReference type="ARBA" id="ARBA00024867"/>
    </source>
</evidence>
<dbReference type="Proteomes" id="UP000284277">
    <property type="component" value="Unassembled WGS sequence"/>
</dbReference>